<reference evidence="2" key="1">
    <citation type="submission" date="2020-11" db="EMBL/GenBank/DDBJ databases">
        <authorList>
            <consortium name="DOE Joint Genome Institute"/>
            <person name="Ahrendt S."/>
            <person name="Riley R."/>
            <person name="Andreopoulos W."/>
            <person name="Labutti K."/>
            <person name="Pangilinan J."/>
            <person name="Ruiz-Duenas F.J."/>
            <person name="Barrasa J.M."/>
            <person name="Sanchez-Garcia M."/>
            <person name="Camarero S."/>
            <person name="Miyauchi S."/>
            <person name="Serrano A."/>
            <person name="Linde D."/>
            <person name="Babiker R."/>
            <person name="Drula E."/>
            <person name="Ayuso-Fernandez I."/>
            <person name="Pacheco R."/>
            <person name="Padilla G."/>
            <person name="Ferreira P."/>
            <person name="Barriuso J."/>
            <person name="Kellner H."/>
            <person name="Castanera R."/>
            <person name="Alfaro M."/>
            <person name="Ramirez L."/>
            <person name="Pisabarro A.G."/>
            <person name="Kuo A."/>
            <person name="Tritt A."/>
            <person name="Lipzen A."/>
            <person name="He G."/>
            <person name="Yan M."/>
            <person name="Ng V."/>
            <person name="Cullen D."/>
            <person name="Martin F."/>
            <person name="Rosso M.-N."/>
            <person name="Henrissat B."/>
            <person name="Hibbett D."/>
            <person name="Martinez A.T."/>
            <person name="Grigoriev I.V."/>
        </authorList>
    </citation>
    <scope>NUCLEOTIDE SEQUENCE</scope>
    <source>
        <strain evidence="2">CIRM-BRFM 674</strain>
    </source>
</reference>
<gene>
    <name evidence="2" type="ORF">BDN70DRAFT_858657</name>
</gene>
<accession>A0A9P6D152</accession>
<evidence type="ECO:0000313" key="3">
    <source>
        <dbReference type="Proteomes" id="UP000807469"/>
    </source>
</evidence>
<proteinExistence type="predicted"/>
<keyword evidence="3" id="KW-1185">Reference proteome</keyword>
<dbReference type="InterPro" id="IPR052523">
    <property type="entry name" value="Trichothecene_AcTrans"/>
</dbReference>
<sequence>MAHNVESIEKPTELQIEAAVALMLRAMDGDISVDSMTGGNDNLRALLFRSMIRAAAIEGSFYIANDGSDEIFTIGIWFGPGKQMFSTETQRNEGWMDFFNALTPEMQGWWGTVFHAKHEETLNSLLGPKYVDGWFANIIATDPVHQRQGYGSALVNSVCQRAAKEGKICALATQNEKNTEWYKSLGFKVVGQVEIPAPTGNWPDYFLTWERGSSE</sequence>
<dbReference type="PROSITE" id="PS51186">
    <property type="entry name" value="GNAT"/>
    <property type="match status" value="1"/>
</dbReference>
<organism evidence="2 3">
    <name type="scientific">Pholiota conissans</name>
    <dbReference type="NCBI Taxonomy" id="109636"/>
    <lineage>
        <taxon>Eukaryota</taxon>
        <taxon>Fungi</taxon>
        <taxon>Dikarya</taxon>
        <taxon>Basidiomycota</taxon>
        <taxon>Agaricomycotina</taxon>
        <taxon>Agaricomycetes</taxon>
        <taxon>Agaricomycetidae</taxon>
        <taxon>Agaricales</taxon>
        <taxon>Agaricineae</taxon>
        <taxon>Strophariaceae</taxon>
        <taxon>Pholiota</taxon>
    </lineage>
</organism>
<dbReference type="PANTHER" id="PTHR42791">
    <property type="entry name" value="GNAT FAMILY ACETYLTRANSFERASE"/>
    <property type="match status" value="1"/>
</dbReference>
<name>A0A9P6D152_9AGAR</name>
<dbReference type="AlphaFoldDB" id="A0A9P6D152"/>
<feature type="domain" description="N-acetyltransferase" evidence="1">
    <location>
        <begin position="46"/>
        <end position="208"/>
    </location>
</feature>
<dbReference type="InterPro" id="IPR016181">
    <property type="entry name" value="Acyl_CoA_acyltransferase"/>
</dbReference>
<evidence type="ECO:0000313" key="2">
    <source>
        <dbReference type="EMBL" id="KAF9479333.1"/>
    </source>
</evidence>
<evidence type="ECO:0000259" key="1">
    <source>
        <dbReference type="PROSITE" id="PS51186"/>
    </source>
</evidence>
<dbReference type="CDD" id="cd04301">
    <property type="entry name" value="NAT_SF"/>
    <property type="match status" value="1"/>
</dbReference>
<dbReference type="OrthoDB" id="61113at2759"/>
<dbReference type="SUPFAM" id="SSF55729">
    <property type="entry name" value="Acyl-CoA N-acyltransferases (Nat)"/>
    <property type="match status" value="1"/>
</dbReference>
<dbReference type="Pfam" id="PF13508">
    <property type="entry name" value="Acetyltransf_7"/>
    <property type="match status" value="1"/>
</dbReference>
<comment type="caution">
    <text evidence="2">The sequence shown here is derived from an EMBL/GenBank/DDBJ whole genome shotgun (WGS) entry which is preliminary data.</text>
</comment>
<dbReference type="EMBL" id="MU155215">
    <property type="protein sequence ID" value="KAF9479333.1"/>
    <property type="molecule type" value="Genomic_DNA"/>
</dbReference>
<dbReference type="Gene3D" id="3.40.630.30">
    <property type="match status" value="1"/>
</dbReference>
<dbReference type="InterPro" id="IPR000182">
    <property type="entry name" value="GNAT_dom"/>
</dbReference>
<dbReference type="GO" id="GO:0016747">
    <property type="term" value="F:acyltransferase activity, transferring groups other than amino-acyl groups"/>
    <property type="evidence" value="ECO:0007669"/>
    <property type="project" value="InterPro"/>
</dbReference>
<dbReference type="PANTHER" id="PTHR42791:SF1">
    <property type="entry name" value="N-ACETYLTRANSFERASE DOMAIN-CONTAINING PROTEIN"/>
    <property type="match status" value="1"/>
</dbReference>
<dbReference type="Proteomes" id="UP000807469">
    <property type="component" value="Unassembled WGS sequence"/>
</dbReference>
<protein>
    <recommendedName>
        <fullName evidence="1">N-acetyltransferase domain-containing protein</fullName>
    </recommendedName>
</protein>